<dbReference type="InterPro" id="IPR016040">
    <property type="entry name" value="NAD(P)-bd_dom"/>
</dbReference>
<keyword evidence="3" id="KW-1185">Reference proteome</keyword>
<dbReference type="Gene3D" id="3.40.50.720">
    <property type="entry name" value="NAD(P)-binding Rossmann-like Domain"/>
    <property type="match status" value="1"/>
</dbReference>
<evidence type="ECO:0000259" key="1">
    <source>
        <dbReference type="Pfam" id="PF13460"/>
    </source>
</evidence>
<dbReference type="RefSeq" id="WP_279523824.1">
    <property type="nucleotide sequence ID" value="NZ_JARVII010000004.1"/>
</dbReference>
<evidence type="ECO:0000313" key="2">
    <source>
        <dbReference type="EMBL" id="MDG9698813.1"/>
    </source>
</evidence>
<comment type="caution">
    <text evidence="2">The sequence shown here is derived from an EMBL/GenBank/DDBJ whole genome shotgun (WGS) entry which is preliminary data.</text>
</comment>
<organism evidence="2 3">
    <name type="scientific">Ottowia cancrivicina</name>
    <dbReference type="NCBI Taxonomy" id="3040346"/>
    <lineage>
        <taxon>Bacteria</taxon>
        <taxon>Pseudomonadati</taxon>
        <taxon>Pseudomonadota</taxon>
        <taxon>Betaproteobacteria</taxon>
        <taxon>Burkholderiales</taxon>
        <taxon>Comamonadaceae</taxon>
        <taxon>Ottowia</taxon>
    </lineage>
</organism>
<reference evidence="2 3" key="1">
    <citation type="submission" date="2023-04" db="EMBL/GenBank/DDBJ databases">
        <title>Ottowia paracancer sp. nov., isolated from human stomach.</title>
        <authorList>
            <person name="Song Y."/>
        </authorList>
    </citation>
    <scope>NUCLEOTIDE SEQUENCE [LARGE SCALE GENOMIC DNA]</scope>
    <source>
        <strain evidence="2 3">10c7w1</strain>
    </source>
</reference>
<protein>
    <submittedName>
        <fullName evidence="2">NAD(P)H-binding protein</fullName>
    </submittedName>
</protein>
<dbReference type="PANTHER" id="PTHR14097:SF7">
    <property type="entry name" value="OXIDOREDUCTASE HTATIP2"/>
    <property type="match status" value="1"/>
</dbReference>
<proteinExistence type="predicted"/>
<dbReference type="InterPro" id="IPR036291">
    <property type="entry name" value="NAD(P)-bd_dom_sf"/>
</dbReference>
<evidence type="ECO:0000313" key="3">
    <source>
        <dbReference type="Proteomes" id="UP001237156"/>
    </source>
</evidence>
<dbReference type="Proteomes" id="UP001237156">
    <property type="component" value="Unassembled WGS sequence"/>
</dbReference>
<dbReference type="SUPFAM" id="SSF51735">
    <property type="entry name" value="NAD(P)-binding Rossmann-fold domains"/>
    <property type="match status" value="1"/>
</dbReference>
<feature type="domain" description="NAD(P)-binding" evidence="1">
    <location>
        <begin position="12"/>
        <end position="162"/>
    </location>
</feature>
<dbReference type="AlphaFoldDB" id="A0AAW6RIN0"/>
<sequence>MESIPKTALVVGATGAVGRELVRQICEMRPDYGRVIAWVRKPLNYRHAKLFVEEIDFDHMDALPPEQVHDIYCALGTTLKQAGSEEAFLQVDVEYPKALAQWGRKAGARCFVLVSAPDASRNSKHFYLRAKAKAEKAVRAAGFRSLVIARAPLIDAQRQDFRWTELLGIAAFGLFGRLLPGKYDKYRPMSAGAIAQAILAATQEPRPGEQVVYPYEFFLPPRADDNADDDDEAVMG</sequence>
<dbReference type="PANTHER" id="PTHR14097">
    <property type="entry name" value="OXIDOREDUCTASE HTATIP2"/>
    <property type="match status" value="1"/>
</dbReference>
<dbReference type="EMBL" id="JARVII010000004">
    <property type="protein sequence ID" value="MDG9698813.1"/>
    <property type="molecule type" value="Genomic_DNA"/>
</dbReference>
<dbReference type="Pfam" id="PF13460">
    <property type="entry name" value="NAD_binding_10"/>
    <property type="match status" value="1"/>
</dbReference>
<name>A0AAW6RIN0_9BURK</name>
<gene>
    <name evidence="2" type="ORF">QB898_03595</name>
</gene>
<accession>A0AAW6RIN0</accession>